<gene>
    <name evidence="1" type="ORF">METZ01_LOCUS45313</name>
</gene>
<dbReference type="HAMAP" id="MF_00386">
    <property type="entry name" value="UPF0161_YidD"/>
    <property type="match status" value="1"/>
</dbReference>
<sequence>MVNRLITALLIGLLRVYKVTFSPLFTGTCRFTPSCSTYAAEAVTCHGPWRGLLLAGWRLVRCQPLTPGGYDPIPAKRSRRVES</sequence>
<dbReference type="Pfam" id="PF01809">
    <property type="entry name" value="YidD"/>
    <property type="match status" value="1"/>
</dbReference>
<dbReference type="EMBL" id="UINC01002060">
    <property type="protein sequence ID" value="SUZ92459.1"/>
    <property type="molecule type" value="Genomic_DNA"/>
</dbReference>
<dbReference type="PANTHER" id="PTHR33383:SF1">
    <property type="entry name" value="MEMBRANE PROTEIN INSERTION EFFICIENCY FACTOR-RELATED"/>
    <property type="match status" value="1"/>
</dbReference>
<accession>A0A381RN69</accession>
<dbReference type="AlphaFoldDB" id="A0A381RN69"/>
<evidence type="ECO:0008006" key="2">
    <source>
        <dbReference type="Google" id="ProtNLM"/>
    </source>
</evidence>
<organism evidence="1">
    <name type="scientific">marine metagenome</name>
    <dbReference type="NCBI Taxonomy" id="408172"/>
    <lineage>
        <taxon>unclassified sequences</taxon>
        <taxon>metagenomes</taxon>
        <taxon>ecological metagenomes</taxon>
    </lineage>
</organism>
<reference evidence="1" key="1">
    <citation type="submission" date="2018-05" db="EMBL/GenBank/DDBJ databases">
        <authorList>
            <person name="Lanie J.A."/>
            <person name="Ng W.-L."/>
            <person name="Kazmierczak K.M."/>
            <person name="Andrzejewski T.M."/>
            <person name="Davidsen T.M."/>
            <person name="Wayne K.J."/>
            <person name="Tettelin H."/>
            <person name="Glass J.I."/>
            <person name="Rusch D."/>
            <person name="Podicherti R."/>
            <person name="Tsui H.-C.T."/>
            <person name="Winkler M.E."/>
        </authorList>
    </citation>
    <scope>NUCLEOTIDE SEQUENCE</scope>
</reference>
<dbReference type="SMART" id="SM01234">
    <property type="entry name" value="Haemolytic"/>
    <property type="match status" value="1"/>
</dbReference>
<dbReference type="NCBIfam" id="TIGR00278">
    <property type="entry name" value="membrane protein insertion efficiency factor YidD"/>
    <property type="match status" value="1"/>
</dbReference>
<protein>
    <recommendedName>
        <fullName evidence="2">Membrane protein insertion efficiency factor YidD</fullName>
    </recommendedName>
</protein>
<proteinExistence type="inferred from homology"/>
<dbReference type="InterPro" id="IPR002696">
    <property type="entry name" value="Membr_insert_effic_factor_YidD"/>
</dbReference>
<name>A0A381RN69_9ZZZZ</name>
<evidence type="ECO:0000313" key="1">
    <source>
        <dbReference type="EMBL" id="SUZ92459.1"/>
    </source>
</evidence>
<dbReference type="PANTHER" id="PTHR33383">
    <property type="entry name" value="MEMBRANE PROTEIN INSERTION EFFICIENCY FACTOR-RELATED"/>
    <property type="match status" value="1"/>
</dbReference>